<dbReference type="GO" id="GO:0003899">
    <property type="term" value="F:DNA-directed RNA polymerase activity"/>
    <property type="evidence" value="ECO:0007669"/>
    <property type="project" value="UniProtKB-EC"/>
</dbReference>
<dbReference type="SUPFAM" id="SSF64484">
    <property type="entry name" value="beta and beta-prime subunits of DNA dependent RNA-polymerase"/>
    <property type="match status" value="1"/>
</dbReference>
<evidence type="ECO:0000256" key="4">
    <source>
        <dbReference type="ARBA" id="ARBA00022679"/>
    </source>
</evidence>
<evidence type="ECO:0000313" key="9">
    <source>
        <dbReference type="EMBL" id="VDM78274.1"/>
    </source>
</evidence>
<protein>
    <recommendedName>
        <fullName evidence="2">DNA-directed RNA polymerase</fullName>
        <ecNumber evidence="2">2.7.7.6</ecNumber>
    </recommendedName>
</protein>
<dbReference type="GO" id="GO:0000428">
    <property type="term" value="C:DNA-directed RNA polymerase complex"/>
    <property type="evidence" value="ECO:0007669"/>
    <property type="project" value="UniProtKB-KW"/>
</dbReference>
<evidence type="ECO:0000256" key="5">
    <source>
        <dbReference type="ARBA" id="ARBA00022695"/>
    </source>
</evidence>
<dbReference type="InterPro" id="IPR007120">
    <property type="entry name" value="DNA-dir_RNAP_su2_dom"/>
</dbReference>
<evidence type="ECO:0000256" key="3">
    <source>
        <dbReference type="ARBA" id="ARBA00022478"/>
    </source>
</evidence>
<dbReference type="GO" id="GO:0032549">
    <property type="term" value="F:ribonucleoside binding"/>
    <property type="evidence" value="ECO:0007669"/>
    <property type="project" value="InterPro"/>
</dbReference>
<keyword evidence="6" id="KW-0804">Transcription</keyword>
<dbReference type="EMBL" id="UYYB01101454">
    <property type="protein sequence ID" value="VDM78274.1"/>
    <property type="molecule type" value="Genomic_DNA"/>
</dbReference>
<dbReference type="InterPro" id="IPR014724">
    <property type="entry name" value="RNA_pol_RPB2_OB-fold"/>
</dbReference>
<comment type="similarity">
    <text evidence="1">Belongs to the RNA polymerase beta chain family.</text>
</comment>
<evidence type="ECO:0000259" key="8">
    <source>
        <dbReference type="Pfam" id="PF00562"/>
    </source>
</evidence>
<dbReference type="InterPro" id="IPR015712">
    <property type="entry name" value="DNA-dir_RNA_pol_su2"/>
</dbReference>
<evidence type="ECO:0000256" key="6">
    <source>
        <dbReference type="ARBA" id="ARBA00023163"/>
    </source>
</evidence>
<gene>
    <name evidence="9" type="ORF">SVUK_LOCUS13272</name>
</gene>
<evidence type="ECO:0000256" key="2">
    <source>
        <dbReference type="ARBA" id="ARBA00012418"/>
    </source>
</evidence>
<keyword evidence="5" id="KW-0548">Nucleotidyltransferase</keyword>
<reference evidence="9 10" key="1">
    <citation type="submission" date="2018-11" db="EMBL/GenBank/DDBJ databases">
        <authorList>
            <consortium name="Pathogen Informatics"/>
        </authorList>
    </citation>
    <scope>NUCLEOTIDE SEQUENCE [LARGE SCALE GENOMIC DNA]</scope>
</reference>
<keyword evidence="4" id="KW-0808">Transferase</keyword>
<name>A0A3P7JIV9_STRVU</name>
<feature type="region of interest" description="Disordered" evidence="7">
    <location>
        <begin position="45"/>
        <end position="65"/>
    </location>
</feature>
<organism evidence="9 10">
    <name type="scientific">Strongylus vulgaris</name>
    <name type="common">Blood worm</name>
    <dbReference type="NCBI Taxonomy" id="40348"/>
    <lineage>
        <taxon>Eukaryota</taxon>
        <taxon>Metazoa</taxon>
        <taxon>Ecdysozoa</taxon>
        <taxon>Nematoda</taxon>
        <taxon>Chromadorea</taxon>
        <taxon>Rhabditida</taxon>
        <taxon>Rhabditina</taxon>
        <taxon>Rhabditomorpha</taxon>
        <taxon>Strongyloidea</taxon>
        <taxon>Strongylidae</taxon>
        <taxon>Strongylus</taxon>
    </lineage>
</organism>
<evidence type="ECO:0000313" key="10">
    <source>
        <dbReference type="Proteomes" id="UP000270094"/>
    </source>
</evidence>
<dbReference type="OrthoDB" id="10248617at2759"/>
<dbReference type="Proteomes" id="UP000270094">
    <property type="component" value="Unassembled WGS sequence"/>
</dbReference>
<keyword evidence="10" id="KW-1185">Reference proteome</keyword>
<dbReference type="Gene3D" id="2.40.50.150">
    <property type="match status" value="1"/>
</dbReference>
<evidence type="ECO:0000256" key="7">
    <source>
        <dbReference type="SAM" id="MobiDB-lite"/>
    </source>
</evidence>
<dbReference type="GO" id="GO:0006351">
    <property type="term" value="P:DNA-templated transcription"/>
    <property type="evidence" value="ECO:0007669"/>
    <property type="project" value="InterPro"/>
</dbReference>
<keyword evidence="3" id="KW-0240">DNA-directed RNA polymerase</keyword>
<dbReference type="AlphaFoldDB" id="A0A3P7JIV9"/>
<accession>A0A3P7JIV9</accession>
<evidence type="ECO:0000256" key="1">
    <source>
        <dbReference type="ARBA" id="ARBA00006835"/>
    </source>
</evidence>
<dbReference type="Pfam" id="PF00562">
    <property type="entry name" value="RNA_pol_Rpb2_6"/>
    <property type="match status" value="1"/>
</dbReference>
<dbReference type="PANTHER" id="PTHR20856">
    <property type="entry name" value="DNA-DIRECTED RNA POLYMERASE I SUBUNIT 2"/>
    <property type="match status" value="1"/>
</dbReference>
<feature type="compositionally biased region" description="Low complexity" evidence="7">
    <location>
        <begin position="48"/>
        <end position="61"/>
    </location>
</feature>
<dbReference type="EC" id="2.7.7.6" evidence="2"/>
<sequence>MSYSGYDIEDALVLNKASLDRDQEGIVFAGARIYSKQTMINKHMPVISQESSSPTTQPTTPGSRSIEYKDVSITYKNPLPSYAERVLLTYNDEEAHLIKILLRQTRYQKYCNYAV</sequence>
<proteinExistence type="inferred from homology"/>
<feature type="domain" description="DNA-directed RNA polymerase subunit 2 hybrid-binding" evidence="8">
    <location>
        <begin position="22"/>
        <end position="107"/>
    </location>
</feature>